<comment type="caution">
    <text evidence="12">The sequence shown here is derived from an EMBL/GenBank/DDBJ whole genome shotgun (WGS) entry which is preliminary data.</text>
</comment>
<proteinExistence type="inferred from homology"/>
<protein>
    <recommendedName>
        <fullName evidence="4">Protein-L-isoaspartate O-methyltransferase</fullName>
        <ecNumber evidence="3">2.1.1.77</ecNumber>
    </recommendedName>
    <alternativeName>
        <fullName evidence="11">L-isoaspartyl protein carboxyl methyltransferase</fullName>
    </alternativeName>
    <alternativeName>
        <fullName evidence="9">Protein L-isoaspartyl methyltransferase</fullName>
    </alternativeName>
    <alternativeName>
        <fullName evidence="10">Protein-beta-aspartate methyltransferase</fullName>
    </alternativeName>
</protein>
<comment type="similarity">
    <text evidence="2">Belongs to the methyltransferase superfamily. L-isoaspartyl/D-aspartyl protein methyltransferase family.</text>
</comment>
<dbReference type="GO" id="GO:0032259">
    <property type="term" value="P:methylation"/>
    <property type="evidence" value="ECO:0007669"/>
    <property type="project" value="UniProtKB-KW"/>
</dbReference>
<evidence type="ECO:0000256" key="4">
    <source>
        <dbReference type="ARBA" id="ARBA00013346"/>
    </source>
</evidence>
<accession>A0ABV8F250</accession>
<dbReference type="Proteomes" id="UP001595698">
    <property type="component" value="Unassembled WGS sequence"/>
</dbReference>
<keyword evidence="5" id="KW-0963">Cytoplasm</keyword>
<evidence type="ECO:0000256" key="6">
    <source>
        <dbReference type="ARBA" id="ARBA00022603"/>
    </source>
</evidence>
<evidence type="ECO:0000256" key="1">
    <source>
        <dbReference type="ARBA" id="ARBA00004496"/>
    </source>
</evidence>
<dbReference type="RefSeq" id="WP_362913433.1">
    <property type="nucleotide sequence ID" value="NZ_JBHSBC010000016.1"/>
</dbReference>
<dbReference type="EC" id="2.1.1.77" evidence="3"/>
<dbReference type="InterPro" id="IPR000682">
    <property type="entry name" value="PCMT"/>
</dbReference>
<dbReference type="CDD" id="cd02440">
    <property type="entry name" value="AdoMet_MTases"/>
    <property type="match status" value="1"/>
</dbReference>
<evidence type="ECO:0000256" key="10">
    <source>
        <dbReference type="ARBA" id="ARBA00031323"/>
    </source>
</evidence>
<dbReference type="GO" id="GO:0008168">
    <property type="term" value="F:methyltransferase activity"/>
    <property type="evidence" value="ECO:0007669"/>
    <property type="project" value="UniProtKB-KW"/>
</dbReference>
<dbReference type="PANTHER" id="PTHR11579">
    <property type="entry name" value="PROTEIN-L-ISOASPARTATE O-METHYLTRANSFERASE"/>
    <property type="match status" value="1"/>
</dbReference>
<keyword evidence="6 12" id="KW-0489">Methyltransferase</keyword>
<sequence length="381" mass="41533">MNWQPRAAWLAAAAVPRGSQWRVPVATTPRHLFVPRWWDTPAGTYSRTWDLHDGPGDAETWMDTVYDDQTVVTQVAGVHADHAEAGTVIKGQPTSSSTLPGLVVRMFHHAEVYEGADVLDVATGSGYSAALLAGHLGDDRVTSVDVDPYLVEAAAVRLDTVGLRPKVLAVDATGPLPGEYDCIVSMVSVRPIPASWLAALRPGGRFAAVIANTSLIITAGKSDDGGAEGRIEWDRAMFMPTRSGGDYPPGARGLFDTVWDAEGEEVTRGRYPVLDVAYNWDLPTMLEVVCPGIEHHYMEDDDGVRTARMVHADGSWARAAARSDEPPTVHQGGPRRLWDRLDEVRHYWLQHGELPLRGAHAHITPDGTIHLRRGRWAATIG</sequence>
<evidence type="ECO:0000256" key="5">
    <source>
        <dbReference type="ARBA" id="ARBA00022490"/>
    </source>
</evidence>
<dbReference type="EMBL" id="JBHSBC010000016">
    <property type="protein sequence ID" value="MFC3981951.1"/>
    <property type="molecule type" value="Genomic_DNA"/>
</dbReference>
<evidence type="ECO:0000256" key="8">
    <source>
        <dbReference type="ARBA" id="ARBA00022691"/>
    </source>
</evidence>
<keyword evidence="8" id="KW-0949">S-adenosyl-L-methionine</keyword>
<dbReference type="Pfam" id="PF01135">
    <property type="entry name" value="PCMT"/>
    <property type="match status" value="1"/>
</dbReference>
<comment type="subcellular location">
    <subcellularLocation>
        <location evidence="1">Cytoplasm</location>
    </subcellularLocation>
</comment>
<keyword evidence="7" id="KW-0808">Transferase</keyword>
<evidence type="ECO:0000256" key="7">
    <source>
        <dbReference type="ARBA" id="ARBA00022679"/>
    </source>
</evidence>
<evidence type="ECO:0000256" key="11">
    <source>
        <dbReference type="ARBA" id="ARBA00031350"/>
    </source>
</evidence>
<gene>
    <name evidence="12" type="ORF">ACFOYY_17550</name>
</gene>
<dbReference type="InterPro" id="IPR029063">
    <property type="entry name" value="SAM-dependent_MTases_sf"/>
</dbReference>
<organism evidence="12 13">
    <name type="scientific">Streptosporangium jomthongense</name>
    <dbReference type="NCBI Taxonomy" id="1193683"/>
    <lineage>
        <taxon>Bacteria</taxon>
        <taxon>Bacillati</taxon>
        <taxon>Actinomycetota</taxon>
        <taxon>Actinomycetes</taxon>
        <taxon>Streptosporangiales</taxon>
        <taxon>Streptosporangiaceae</taxon>
        <taxon>Streptosporangium</taxon>
    </lineage>
</organism>
<dbReference type="SUPFAM" id="SSF53335">
    <property type="entry name" value="S-adenosyl-L-methionine-dependent methyltransferases"/>
    <property type="match status" value="1"/>
</dbReference>
<evidence type="ECO:0000256" key="2">
    <source>
        <dbReference type="ARBA" id="ARBA00005369"/>
    </source>
</evidence>
<dbReference type="PANTHER" id="PTHR11579:SF0">
    <property type="entry name" value="PROTEIN-L-ISOASPARTATE(D-ASPARTATE) O-METHYLTRANSFERASE"/>
    <property type="match status" value="1"/>
</dbReference>
<evidence type="ECO:0000313" key="13">
    <source>
        <dbReference type="Proteomes" id="UP001595698"/>
    </source>
</evidence>
<name>A0ABV8F250_9ACTN</name>
<evidence type="ECO:0000256" key="3">
    <source>
        <dbReference type="ARBA" id="ARBA00011890"/>
    </source>
</evidence>
<keyword evidence="13" id="KW-1185">Reference proteome</keyword>
<evidence type="ECO:0000256" key="9">
    <source>
        <dbReference type="ARBA" id="ARBA00030757"/>
    </source>
</evidence>
<reference evidence="13" key="1">
    <citation type="journal article" date="2019" name="Int. J. Syst. Evol. Microbiol.">
        <title>The Global Catalogue of Microorganisms (GCM) 10K type strain sequencing project: providing services to taxonomists for standard genome sequencing and annotation.</title>
        <authorList>
            <consortium name="The Broad Institute Genomics Platform"/>
            <consortium name="The Broad Institute Genome Sequencing Center for Infectious Disease"/>
            <person name="Wu L."/>
            <person name="Ma J."/>
        </authorList>
    </citation>
    <scope>NUCLEOTIDE SEQUENCE [LARGE SCALE GENOMIC DNA]</scope>
    <source>
        <strain evidence="13">TBRC 7912</strain>
    </source>
</reference>
<dbReference type="Gene3D" id="3.40.50.150">
    <property type="entry name" value="Vaccinia Virus protein VP39"/>
    <property type="match status" value="1"/>
</dbReference>
<evidence type="ECO:0000313" key="12">
    <source>
        <dbReference type="EMBL" id="MFC3981951.1"/>
    </source>
</evidence>